<organism evidence="1 2">
    <name type="scientific">Neorickettsia helminthoeca str. Oregon</name>
    <dbReference type="NCBI Taxonomy" id="1286528"/>
    <lineage>
        <taxon>Bacteria</taxon>
        <taxon>Pseudomonadati</taxon>
        <taxon>Pseudomonadota</taxon>
        <taxon>Alphaproteobacteria</taxon>
        <taxon>Rickettsiales</taxon>
        <taxon>Anaplasmataceae</taxon>
        <taxon>Neorickettsia</taxon>
    </lineage>
</organism>
<sequence length="148" mass="17051">MNQNFVERRIMGQLCEYWKQIQGGNKFPKKSDLDVDEIGHIMPYCVVVDVHQDDGKIDYHVGYVGSKVRQFADKGIFHETFIQFVSPDTETFQEYLDEVLETQEPMTDSGEALNGNQEEVRFRQCILPLSDDGEKVTSMICAVNCKIY</sequence>
<dbReference type="OrthoDB" id="7346466at2"/>
<dbReference type="RefSeq" id="WP_038560465.1">
    <property type="nucleotide sequence ID" value="NZ_CP007481.1"/>
</dbReference>
<evidence type="ECO:0000313" key="2">
    <source>
        <dbReference type="Proteomes" id="UP000023755"/>
    </source>
</evidence>
<protein>
    <submittedName>
        <fullName evidence="1">Sensory box protein</fullName>
    </submittedName>
</protein>
<evidence type="ECO:0000313" key="1">
    <source>
        <dbReference type="EMBL" id="AHX11323.1"/>
    </source>
</evidence>
<gene>
    <name evidence="1" type="ORF">NHE_0371</name>
</gene>
<dbReference type="EMBL" id="CP007481">
    <property type="protein sequence ID" value="AHX11323.1"/>
    <property type="molecule type" value="Genomic_DNA"/>
</dbReference>
<dbReference type="HOGENOM" id="CLU_1853081_0_0_5"/>
<dbReference type="Proteomes" id="UP000023755">
    <property type="component" value="Chromosome"/>
</dbReference>
<dbReference type="KEGG" id="nhm:NHE_0371"/>
<dbReference type="AlphaFoldDB" id="X5H3Q0"/>
<proteinExistence type="predicted"/>
<accession>X5H3Q0</accession>
<dbReference type="InterPro" id="IPR009922">
    <property type="entry name" value="DUF1457"/>
</dbReference>
<keyword evidence="2" id="KW-1185">Reference proteome</keyword>
<dbReference type="STRING" id="1286528.NHE_0371"/>
<name>X5H3Q0_9RICK</name>
<reference evidence="1 2" key="1">
    <citation type="submission" date="2014-03" db="EMBL/GenBank/DDBJ databases">
        <title>Sequencing and Comparison of Genomes and Transcriptome Profiles of Human Ehrlichiosis Agents.</title>
        <authorList>
            <person name="Lin M."/>
            <person name="Daugherty S.C."/>
            <person name="Nagaraj S."/>
            <person name="Cheng Z."/>
            <person name="Xiong Q."/>
            <person name="Lin F.-Y."/>
            <person name="Sengamalay N."/>
            <person name="Ott S."/>
            <person name="Godinez A."/>
            <person name="Tallon L.J."/>
            <person name="Sadzewicz L."/>
            <person name="Fraser C.M."/>
            <person name="Dunning Hotopp J.C."/>
            <person name="Rikihisa Y."/>
        </authorList>
    </citation>
    <scope>NUCLEOTIDE SEQUENCE [LARGE SCALE GENOMIC DNA]</scope>
    <source>
        <strain evidence="1 2">Oregon</strain>
    </source>
</reference>
<dbReference type="Pfam" id="PF07310">
    <property type="entry name" value="PAS_5"/>
    <property type="match status" value="1"/>
</dbReference>